<accession>L1QM89</accession>
<dbReference type="EMBL" id="AMEZ01000013">
    <property type="protein sequence ID" value="EKY29061.1"/>
    <property type="molecule type" value="Genomic_DNA"/>
</dbReference>
<dbReference type="InterPro" id="IPR029044">
    <property type="entry name" value="Nucleotide-diphossugar_trans"/>
</dbReference>
<keyword evidence="2" id="KW-0808">Transferase</keyword>
<dbReference type="OrthoDB" id="9807674at2"/>
<feature type="domain" description="Glycosyltransferase 2-like" evidence="1">
    <location>
        <begin position="5"/>
        <end position="143"/>
    </location>
</feature>
<dbReference type="InterPro" id="IPR001173">
    <property type="entry name" value="Glyco_trans_2-like"/>
</dbReference>
<comment type="caution">
    <text evidence="2">The sequence shown here is derived from an EMBL/GenBank/DDBJ whole genome shotgun (WGS) entry which is preliminary data.</text>
</comment>
<sequence>MIKLSFIVPVYDVEDYVEQCVKSLCNQTINDIEIIIVNDGTQDNSIEKIEKINDDRIKIINQENSGLSSARNNGLKVAQGDYVAFVDSDDYIAFDTAYEEMYDMAIKNNSDIVEGNCIWYYSDDNKYPMKRESSALNGSSIDAREFLLKSLREFRMYSPVWLYIFKRNLLIDNKLFFKKGIYHEDQEFTPRVLLKANNVSIYKKDFYVYRQRSGSIMNSGLNTKRGNDLINICLDLDKVASKIENKELQEELKKYISRMAINTIYDYKFTNIDNEVKEIINENSLSKGLKIRSKLIDINIPLYIKIESIYRKFKSIGSISNNVSEV</sequence>
<organism evidence="2 3">
    <name type="scientific">Clostridium celatum DSM 1785</name>
    <dbReference type="NCBI Taxonomy" id="545697"/>
    <lineage>
        <taxon>Bacteria</taxon>
        <taxon>Bacillati</taxon>
        <taxon>Bacillota</taxon>
        <taxon>Clostridia</taxon>
        <taxon>Eubacteriales</taxon>
        <taxon>Clostridiaceae</taxon>
        <taxon>Clostridium</taxon>
    </lineage>
</organism>
<evidence type="ECO:0000313" key="2">
    <source>
        <dbReference type="EMBL" id="EKY29061.1"/>
    </source>
</evidence>
<keyword evidence="3" id="KW-1185">Reference proteome</keyword>
<dbReference type="Gene3D" id="3.90.550.10">
    <property type="entry name" value="Spore Coat Polysaccharide Biosynthesis Protein SpsA, Chain A"/>
    <property type="match status" value="1"/>
</dbReference>
<dbReference type="GO" id="GO:0016758">
    <property type="term" value="F:hexosyltransferase activity"/>
    <property type="evidence" value="ECO:0007669"/>
    <property type="project" value="UniProtKB-ARBA"/>
</dbReference>
<dbReference type="PANTHER" id="PTHR22916">
    <property type="entry name" value="GLYCOSYLTRANSFERASE"/>
    <property type="match status" value="1"/>
</dbReference>
<evidence type="ECO:0000259" key="1">
    <source>
        <dbReference type="Pfam" id="PF00535"/>
    </source>
</evidence>
<dbReference type="Proteomes" id="UP000010420">
    <property type="component" value="Unassembled WGS sequence"/>
</dbReference>
<dbReference type="eggNOG" id="COG1215">
    <property type="taxonomic scope" value="Bacteria"/>
</dbReference>
<evidence type="ECO:0000313" key="3">
    <source>
        <dbReference type="Proteomes" id="UP000010420"/>
    </source>
</evidence>
<dbReference type="PATRIC" id="fig|545697.3.peg.413"/>
<dbReference type="CDD" id="cd00761">
    <property type="entry name" value="Glyco_tranf_GTA_type"/>
    <property type="match status" value="1"/>
</dbReference>
<name>L1QM89_9CLOT</name>
<gene>
    <name evidence="2" type="ORF">HMPREF0216_00420</name>
</gene>
<dbReference type="HOGENOM" id="CLU_025996_25_1_9"/>
<proteinExistence type="predicted"/>
<dbReference type="AlphaFoldDB" id="L1QM89"/>
<dbReference type="SUPFAM" id="SSF53448">
    <property type="entry name" value="Nucleotide-diphospho-sugar transferases"/>
    <property type="match status" value="1"/>
</dbReference>
<dbReference type="Pfam" id="PF00535">
    <property type="entry name" value="Glycos_transf_2"/>
    <property type="match status" value="1"/>
</dbReference>
<dbReference type="RefSeq" id="WP_005210482.1">
    <property type="nucleotide sequence ID" value="NZ_KB291607.1"/>
</dbReference>
<dbReference type="STRING" id="545697.HMPREF0216_00420"/>
<reference evidence="2 3" key="1">
    <citation type="submission" date="2012-05" db="EMBL/GenBank/DDBJ databases">
        <authorList>
            <person name="Weinstock G."/>
            <person name="Sodergren E."/>
            <person name="Lobos E.A."/>
            <person name="Fulton L."/>
            <person name="Fulton R."/>
            <person name="Courtney L."/>
            <person name="Fronick C."/>
            <person name="O'Laughlin M."/>
            <person name="Godfrey J."/>
            <person name="Wilson R.M."/>
            <person name="Miner T."/>
            <person name="Farmer C."/>
            <person name="Delehaunty K."/>
            <person name="Cordes M."/>
            <person name="Minx P."/>
            <person name="Tomlinson C."/>
            <person name="Chen J."/>
            <person name="Wollam A."/>
            <person name="Pepin K.H."/>
            <person name="Bhonagiri V."/>
            <person name="Zhang X."/>
            <person name="Suruliraj S."/>
            <person name="Warren W."/>
            <person name="Mitreva M."/>
            <person name="Mardis E.R."/>
            <person name="Wilson R.K."/>
        </authorList>
    </citation>
    <scope>NUCLEOTIDE SEQUENCE [LARGE SCALE GENOMIC DNA]</scope>
    <source>
        <strain evidence="2 3">DSM 1785</strain>
    </source>
</reference>
<protein>
    <submittedName>
        <fullName evidence="2">Glycosyltransferase, group 2 family protein</fullName>
    </submittedName>
</protein>
<dbReference type="PANTHER" id="PTHR22916:SF3">
    <property type="entry name" value="UDP-GLCNAC:BETAGAL BETA-1,3-N-ACETYLGLUCOSAMINYLTRANSFERASE-LIKE PROTEIN 1"/>
    <property type="match status" value="1"/>
</dbReference>